<keyword evidence="1" id="KW-0732">Signal</keyword>
<sequence>MVKKPAYGAAAAAIAADAGPCHACPVNPVVTEENDDAAVPNSAASPSQAAAA</sequence>
<protein>
    <submittedName>
        <fullName evidence="3">Uncharacterized protein</fullName>
    </submittedName>
</protein>
<reference evidence="4 5" key="1">
    <citation type="submission" date="2015-03" db="EMBL/GenBank/DDBJ databases">
        <authorList>
            <consortium name="Pathogen Informatics"/>
        </authorList>
    </citation>
    <scope>NUCLEOTIDE SEQUENCE [LARGE SCALE GENOMIC DNA]</scope>
    <source>
        <strain evidence="2 5">Bir 187</strain>
        <strain evidence="3 4">P00601463</strain>
    </source>
</reference>
<evidence type="ECO:0000313" key="3">
    <source>
        <dbReference type="EMBL" id="COW91785.1"/>
    </source>
</evidence>
<evidence type="ECO:0000313" key="2">
    <source>
        <dbReference type="EMBL" id="CKT28984.1"/>
    </source>
</evidence>
<feature type="chain" id="PRO_5040687196" evidence="1">
    <location>
        <begin position="24"/>
        <end position="52"/>
    </location>
</feature>
<dbReference type="EMBL" id="CHKL01000515">
    <property type="protein sequence ID" value="COW91785.1"/>
    <property type="molecule type" value="Genomic_DNA"/>
</dbReference>
<organism evidence="3 4">
    <name type="scientific">Mycobacterium tuberculosis</name>
    <dbReference type="NCBI Taxonomy" id="1773"/>
    <lineage>
        <taxon>Bacteria</taxon>
        <taxon>Bacillati</taxon>
        <taxon>Actinomycetota</taxon>
        <taxon>Actinomycetes</taxon>
        <taxon>Mycobacteriales</taxon>
        <taxon>Mycobacteriaceae</taxon>
        <taxon>Mycobacterium</taxon>
        <taxon>Mycobacterium tuberculosis complex</taxon>
    </lineage>
</organism>
<evidence type="ECO:0000256" key="1">
    <source>
        <dbReference type="SAM" id="SignalP"/>
    </source>
</evidence>
<proteinExistence type="predicted"/>
<dbReference type="Proteomes" id="UP000048600">
    <property type="component" value="Unassembled WGS sequence"/>
</dbReference>
<evidence type="ECO:0000313" key="4">
    <source>
        <dbReference type="Proteomes" id="UP000048600"/>
    </source>
</evidence>
<accession>A0A655JH12</accession>
<dbReference type="Proteomes" id="UP000049023">
    <property type="component" value="Unassembled WGS sequence"/>
</dbReference>
<gene>
    <name evidence="3" type="ORF">ERS007741_03422</name>
    <name evidence="2" type="ORF">ERS027661_04162</name>
</gene>
<evidence type="ECO:0000313" key="5">
    <source>
        <dbReference type="Proteomes" id="UP000049023"/>
    </source>
</evidence>
<dbReference type="AlphaFoldDB" id="A0A655JH12"/>
<name>A0A655JH12_MYCTX</name>
<dbReference type="EMBL" id="CNFU01001304">
    <property type="protein sequence ID" value="CKT28984.1"/>
    <property type="molecule type" value="Genomic_DNA"/>
</dbReference>
<feature type="signal peptide" evidence="1">
    <location>
        <begin position="1"/>
        <end position="23"/>
    </location>
</feature>